<dbReference type="EMBL" id="CP014504">
    <property type="protein sequence ID" value="AMQ01004.1"/>
    <property type="molecule type" value="Genomic_DNA"/>
</dbReference>
<evidence type="ECO:0000259" key="4">
    <source>
        <dbReference type="PROSITE" id="PS01124"/>
    </source>
</evidence>
<dbReference type="InterPro" id="IPR009057">
    <property type="entry name" value="Homeodomain-like_sf"/>
</dbReference>
<gene>
    <name evidence="5" type="ORF">AY601_4154</name>
</gene>
<accession>A0A127VI48</accession>
<evidence type="ECO:0000256" key="1">
    <source>
        <dbReference type="ARBA" id="ARBA00023015"/>
    </source>
</evidence>
<evidence type="ECO:0000256" key="3">
    <source>
        <dbReference type="ARBA" id="ARBA00023163"/>
    </source>
</evidence>
<sequence>MINLSRSLRNYILNKPITQLPFVEVFMLEELCAGTFDHYQRFNFHQLLWSTEIDGKITFSIDYTDFEMICHQAVVIYPYQNIKIDLTDKKGYLFLIHNDVFFWINQKIGSDYLNGYFINQLVSFDSKSASTMRKIVDLLLGEYGTDNRALMMESYVFSLLSHVSSIFEGSPGPRDYVDYPVFGKLMSLIETHFIKEKGAAFYIKQLNISAKKLNQICDSITNKNIKYLIQDRIVMEIRKELHLGKKTVKEIAYDLGFTEPAYLTRFTKKHTGLTPKEFLKQ</sequence>
<keyword evidence="3" id="KW-0804">Transcription</keyword>
<dbReference type="PANTHER" id="PTHR43280">
    <property type="entry name" value="ARAC-FAMILY TRANSCRIPTIONAL REGULATOR"/>
    <property type="match status" value="1"/>
</dbReference>
<protein>
    <recommendedName>
        <fullName evidence="4">HTH araC/xylS-type domain-containing protein</fullName>
    </recommendedName>
</protein>
<feature type="domain" description="HTH araC/xylS-type" evidence="4">
    <location>
        <begin position="183"/>
        <end position="281"/>
    </location>
</feature>
<dbReference type="PROSITE" id="PS01124">
    <property type="entry name" value="HTH_ARAC_FAMILY_2"/>
    <property type="match status" value="1"/>
</dbReference>
<proteinExistence type="predicted"/>
<dbReference type="Pfam" id="PF12833">
    <property type="entry name" value="HTH_18"/>
    <property type="match status" value="1"/>
</dbReference>
<evidence type="ECO:0000313" key="6">
    <source>
        <dbReference type="Proteomes" id="UP000071561"/>
    </source>
</evidence>
<organism evidence="5 6">
    <name type="scientific">Pedobacter cryoconitis</name>
    <dbReference type="NCBI Taxonomy" id="188932"/>
    <lineage>
        <taxon>Bacteria</taxon>
        <taxon>Pseudomonadati</taxon>
        <taxon>Bacteroidota</taxon>
        <taxon>Sphingobacteriia</taxon>
        <taxon>Sphingobacteriales</taxon>
        <taxon>Sphingobacteriaceae</taxon>
        <taxon>Pedobacter</taxon>
    </lineage>
</organism>
<dbReference type="SUPFAM" id="SSF46689">
    <property type="entry name" value="Homeodomain-like"/>
    <property type="match status" value="1"/>
</dbReference>
<dbReference type="InterPro" id="IPR018060">
    <property type="entry name" value="HTH_AraC"/>
</dbReference>
<dbReference type="PATRIC" id="fig|188932.3.peg.4312"/>
<keyword evidence="2" id="KW-0238">DNA-binding</keyword>
<dbReference type="GO" id="GO:0043565">
    <property type="term" value="F:sequence-specific DNA binding"/>
    <property type="evidence" value="ECO:0007669"/>
    <property type="project" value="InterPro"/>
</dbReference>
<evidence type="ECO:0000313" key="5">
    <source>
        <dbReference type="EMBL" id="AMQ01004.1"/>
    </source>
</evidence>
<evidence type="ECO:0000256" key="2">
    <source>
        <dbReference type="ARBA" id="ARBA00023125"/>
    </source>
</evidence>
<name>A0A127VI48_9SPHI</name>
<dbReference type="Gene3D" id="1.10.10.60">
    <property type="entry name" value="Homeodomain-like"/>
    <property type="match status" value="1"/>
</dbReference>
<dbReference type="AlphaFoldDB" id="A0A127VI48"/>
<dbReference type="Proteomes" id="UP000071561">
    <property type="component" value="Chromosome"/>
</dbReference>
<reference evidence="5 6" key="1">
    <citation type="submission" date="2016-03" db="EMBL/GenBank/DDBJ databases">
        <title>Complete genome sequence of Pedobacter cryoconitis PAMC 27485.</title>
        <authorList>
            <person name="Lee J."/>
            <person name="Kim O.-S."/>
        </authorList>
    </citation>
    <scope>NUCLEOTIDE SEQUENCE [LARGE SCALE GENOMIC DNA]</scope>
    <source>
        <strain evidence="5 6">PAMC 27485</strain>
    </source>
</reference>
<dbReference type="KEGG" id="pcm:AY601_4154"/>
<dbReference type="PANTHER" id="PTHR43280:SF32">
    <property type="entry name" value="TRANSCRIPTIONAL REGULATORY PROTEIN"/>
    <property type="match status" value="1"/>
</dbReference>
<keyword evidence="1" id="KW-0805">Transcription regulation</keyword>
<dbReference type="GO" id="GO:0003700">
    <property type="term" value="F:DNA-binding transcription factor activity"/>
    <property type="evidence" value="ECO:0007669"/>
    <property type="project" value="InterPro"/>
</dbReference>
<dbReference type="SMART" id="SM00342">
    <property type="entry name" value="HTH_ARAC"/>
    <property type="match status" value="1"/>
</dbReference>
<keyword evidence="6" id="KW-1185">Reference proteome</keyword>